<evidence type="ECO:0000313" key="3">
    <source>
        <dbReference type="EMBL" id="CDR34833.1"/>
    </source>
</evidence>
<proteinExistence type="predicted"/>
<reference evidence="3" key="1">
    <citation type="submission" date="2013-12" db="EMBL/GenBank/DDBJ databases">
        <authorList>
            <person name="Linke B."/>
        </authorList>
    </citation>
    <scope>NUCLEOTIDE SEQUENCE [LARGE SCALE GENOMIC DNA]</scope>
    <source>
        <strain evidence="3">CRIB-18</strain>
    </source>
</reference>
<feature type="domain" description="DUF4440" evidence="2">
    <location>
        <begin position="38"/>
        <end position="141"/>
    </location>
</feature>
<dbReference type="SUPFAM" id="SSF54427">
    <property type="entry name" value="NTF2-like"/>
    <property type="match status" value="1"/>
</dbReference>
<gene>
    <name evidence="3" type="ORF">CSEC_2027</name>
</gene>
<dbReference type="Gene3D" id="3.10.450.50">
    <property type="match status" value="1"/>
</dbReference>
<evidence type="ECO:0000313" key="4">
    <source>
        <dbReference type="Proteomes" id="UP000031552"/>
    </source>
</evidence>
<dbReference type="Pfam" id="PF14534">
    <property type="entry name" value="DUF4440"/>
    <property type="match status" value="1"/>
</dbReference>
<accession>A0A090D316</accession>
<name>A0A090D316_9BACT</name>
<dbReference type="AlphaFoldDB" id="A0A090D316"/>
<comment type="caution">
    <text evidence="3">The sequence shown here is derived from an EMBL/GenBank/DDBJ whole genome shotgun (WGS) entry which is preliminary data.</text>
</comment>
<evidence type="ECO:0000256" key="1">
    <source>
        <dbReference type="SAM" id="SignalP"/>
    </source>
</evidence>
<organism evidence="3 4">
    <name type="scientific">Candidatus Criblamydia sequanensis CRIB-18</name>
    <dbReference type="NCBI Taxonomy" id="1437425"/>
    <lineage>
        <taxon>Bacteria</taxon>
        <taxon>Pseudomonadati</taxon>
        <taxon>Chlamydiota</taxon>
        <taxon>Chlamydiia</taxon>
        <taxon>Parachlamydiales</taxon>
        <taxon>Candidatus Criblamydiaceae</taxon>
        <taxon>Candidatus Criblamydia</taxon>
    </lineage>
</organism>
<keyword evidence="1" id="KW-0732">Signal</keyword>
<feature type="signal peptide" evidence="1">
    <location>
        <begin position="1"/>
        <end position="24"/>
    </location>
</feature>
<sequence>MKNCKFTIMLFIISSLLFISAAQAPQLAEPEISQFVDLFVKKWNQHDPRELIELWAENGDLMNPAGEWEKGRANVLKNLIKEHRGLLYESQMKQEITNILVLSPTMAWVDAKVSLNVPGIASGLDHHIVYLLVKQNNQWKILAVRPYQFLDLNLGRFE</sequence>
<protein>
    <submittedName>
        <fullName evidence="3">Secreted protein</fullName>
    </submittedName>
</protein>
<dbReference type="InterPro" id="IPR027843">
    <property type="entry name" value="DUF4440"/>
</dbReference>
<dbReference type="InterPro" id="IPR032710">
    <property type="entry name" value="NTF2-like_dom_sf"/>
</dbReference>
<evidence type="ECO:0000259" key="2">
    <source>
        <dbReference type="Pfam" id="PF14534"/>
    </source>
</evidence>
<dbReference type="RefSeq" id="WP_041018391.1">
    <property type="nucleotide sequence ID" value="NZ_CCEJ010000010.1"/>
</dbReference>
<dbReference type="EMBL" id="CCEJ010000010">
    <property type="protein sequence ID" value="CDR34833.1"/>
    <property type="molecule type" value="Genomic_DNA"/>
</dbReference>
<keyword evidence="4" id="KW-1185">Reference proteome</keyword>
<dbReference type="Proteomes" id="UP000031552">
    <property type="component" value="Unassembled WGS sequence"/>
</dbReference>
<dbReference type="OrthoDB" id="122531at2"/>
<reference evidence="3" key="2">
    <citation type="submission" date="2014-09" db="EMBL/GenBank/DDBJ databases">
        <title>Criblamydia sequanensis harbors a mega-plasmid encoding arsenite resistance.</title>
        <authorList>
            <person name="Bertelli C."/>
            <person name="Goesmann A."/>
            <person name="Greub G."/>
        </authorList>
    </citation>
    <scope>NUCLEOTIDE SEQUENCE [LARGE SCALE GENOMIC DNA]</scope>
    <source>
        <strain evidence="3">CRIB-18</strain>
    </source>
</reference>
<feature type="chain" id="PRO_5001853684" evidence="1">
    <location>
        <begin position="25"/>
        <end position="158"/>
    </location>
</feature>